<protein>
    <submittedName>
        <fullName evidence="3">tRNA 2-selenouridine synthase</fullName>
    </submittedName>
</protein>
<reference evidence="4" key="1">
    <citation type="journal article" date="2010" name="Stand. Genomic Sci.">
        <title>Complete genome sequence of Syntrophothermus lipocalidus type strain (TGB-C1T).</title>
        <authorList>
            <consortium name="US DOE Joint Genome Institute (JGI-PGF)"/>
            <person name="Djao O."/>
            <person name="Zhang X."/>
            <person name="Lucas S."/>
            <person name="Lapidus A."/>
            <person name="Glavina Del Rio T."/>
            <person name="Nolan M."/>
            <person name="Tice H."/>
            <person name="Cheng J."/>
            <person name="Han C."/>
            <person name="Tapia R."/>
            <person name="Goodwin L."/>
            <person name="Pitluck S."/>
            <person name="Liolios K."/>
            <person name="Ivanova N."/>
            <person name="Mavromatis K."/>
            <person name="Mikhailova N."/>
            <person name="Ovchinnikova G."/>
            <person name="Pati A."/>
            <person name="Brambilla E."/>
            <person name="Chen A."/>
            <person name="Palaniappan K."/>
            <person name="Land M."/>
            <person name="Hauser L."/>
            <person name="Chang Y."/>
            <person name="Jeffries C."/>
            <person name="Rohde M."/>
            <person name="Sikorski J."/>
            <person name="Spring S."/>
            <person name="Goker M."/>
            <person name="Detter J."/>
            <person name="Woyke T."/>
            <person name="Bristow J."/>
            <person name="Eisen J."/>
            <person name="Markowitz V."/>
            <person name="Hugenholtz P."/>
            <person name="Kyrpides N."/>
            <person name="Klenk H."/>
        </authorList>
    </citation>
    <scope>NUCLEOTIDE SEQUENCE [LARGE SCALE GENOMIC DNA]</scope>
    <source>
        <strain evidence="4">DSM 12680 / TGB-C1</strain>
    </source>
</reference>
<sequence length="349" mass="39994">MIGDITVEEALSLEQPLFVDVRSPSEYKEATIPGAVNIPFFYDAERAEIGRIYREESPCRARERGLEMVAPRLPQLVNEVERLCEFGQVVLFCWRGGERSQALASVLQLMRVPCYRLDGGYRAYRRHVVQQLELLPRGEVVVLHGLTGCGKTELIKGLRERGYASVDLEGLACHRGSVFGGMGMGEQPGQKMFDSRLWQELKMLESYPYLVVECESRRIGRVYLPSHLFSKMSQGRHILVYDSLENRINRLVREYVVGDTETVVQELKEGLDALERFIGSKRVKYLMDELEKRDFEKVVEYLLLNYYDSLYRYPSGPDSRFELCVSAGDLGQAITEVGEYLERQYDAKG</sequence>
<dbReference type="NCBIfam" id="NF008750">
    <property type="entry name" value="PRK11784.1-2"/>
    <property type="match status" value="1"/>
</dbReference>
<dbReference type="KEGG" id="slp:Slip_1040"/>
<evidence type="ECO:0000259" key="2">
    <source>
        <dbReference type="PROSITE" id="PS50206"/>
    </source>
</evidence>
<dbReference type="Proteomes" id="UP000000378">
    <property type="component" value="Chromosome"/>
</dbReference>
<dbReference type="AlphaFoldDB" id="D7CM84"/>
<evidence type="ECO:0000313" key="3">
    <source>
        <dbReference type="EMBL" id="ADI01819.1"/>
    </source>
</evidence>
<dbReference type="HOGENOM" id="CLU_043456_0_0_9"/>
<dbReference type="EMBL" id="CP002048">
    <property type="protein sequence ID" value="ADI01819.1"/>
    <property type="molecule type" value="Genomic_DNA"/>
</dbReference>
<reference evidence="3 4" key="2">
    <citation type="journal article" date="2010" name="Stand. Genomic Sci.">
        <title>Complete genome sequence of Syntrophothermus lipocalidus type strain (TGB-C1).</title>
        <authorList>
            <person name="Djao O.D."/>
            <person name="Zhang X."/>
            <person name="Lucas S."/>
            <person name="Lapidus A."/>
            <person name="Del Rio T.G."/>
            <person name="Nolan M."/>
            <person name="Tice H."/>
            <person name="Cheng J.F."/>
            <person name="Han C."/>
            <person name="Tapia R."/>
            <person name="Goodwin L."/>
            <person name="Pitluck S."/>
            <person name="Liolios K."/>
            <person name="Ivanova N."/>
            <person name="Mavromatis K."/>
            <person name="Mikhailova N."/>
            <person name="Ovchinnikova G."/>
            <person name="Pati A."/>
            <person name="Brambilla E."/>
            <person name="Chen A."/>
            <person name="Palaniappan K."/>
            <person name="Land M."/>
            <person name="Hauser L."/>
            <person name="Chang Y.J."/>
            <person name="Jeffries C.D."/>
            <person name="Rohde M."/>
            <person name="Sikorski J."/>
            <person name="Spring S."/>
            <person name="Goker M."/>
            <person name="Detter J.C."/>
            <person name="Woyke T."/>
            <person name="Bristow J."/>
            <person name="Eisen J.A."/>
            <person name="Markowitz V."/>
            <person name="Hugenholtz P."/>
            <person name="Kyrpides N.C."/>
            <person name="Klenk H.P."/>
        </authorList>
    </citation>
    <scope>NUCLEOTIDE SEQUENCE [LARGE SCALE GENOMIC DNA]</scope>
    <source>
        <strain evidence="4">DSM 12680 / TGB-C1</strain>
    </source>
</reference>
<dbReference type="SUPFAM" id="SSF52540">
    <property type="entry name" value="P-loop containing nucleoside triphosphate hydrolases"/>
    <property type="match status" value="1"/>
</dbReference>
<accession>D7CM84</accession>
<dbReference type="eggNOG" id="COG2603">
    <property type="taxonomic scope" value="Bacteria"/>
</dbReference>
<organism evidence="3 4">
    <name type="scientific">Syntrophothermus lipocalidus (strain DSM 12680 / TGB-C1)</name>
    <dbReference type="NCBI Taxonomy" id="643648"/>
    <lineage>
        <taxon>Bacteria</taxon>
        <taxon>Bacillati</taxon>
        <taxon>Bacillota</taxon>
        <taxon>Clostridia</taxon>
        <taxon>Eubacteriales</taxon>
        <taxon>Syntrophomonadaceae</taxon>
        <taxon>Syntrophothermus</taxon>
    </lineage>
</organism>
<dbReference type="PROSITE" id="PS50206">
    <property type="entry name" value="RHODANESE_3"/>
    <property type="match status" value="1"/>
</dbReference>
<dbReference type="Pfam" id="PF26341">
    <property type="entry name" value="AAA_SelU"/>
    <property type="match status" value="1"/>
</dbReference>
<dbReference type="InterPro" id="IPR001763">
    <property type="entry name" value="Rhodanese-like_dom"/>
</dbReference>
<dbReference type="PANTHER" id="PTHR30401:SF0">
    <property type="entry name" value="TRNA 2-SELENOURIDINE SYNTHASE"/>
    <property type="match status" value="1"/>
</dbReference>
<dbReference type="GO" id="GO:0043828">
    <property type="term" value="F:tRNA 2-selenouridine synthase activity"/>
    <property type="evidence" value="ECO:0007669"/>
    <property type="project" value="InterPro"/>
</dbReference>
<dbReference type="STRING" id="643648.Slip_1040"/>
<dbReference type="InterPro" id="IPR017582">
    <property type="entry name" value="SelU"/>
</dbReference>
<dbReference type="OrthoDB" id="9808735at2"/>
<dbReference type="InterPro" id="IPR058840">
    <property type="entry name" value="AAA_SelU"/>
</dbReference>
<dbReference type="RefSeq" id="WP_013175221.1">
    <property type="nucleotide sequence ID" value="NC_014220.1"/>
</dbReference>
<dbReference type="GO" id="GO:0002098">
    <property type="term" value="P:tRNA wobble uridine modification"/>
    <property type="evidence" value="ECO:0007669"/>
    <property type="project" value="InterPro"/>
</dbReference>
<dbReference type="SMART" id="SM00450">
    <property type="entry name" value="RHOD"/>
    <property type="match status" value="1"/>
</dbReference>
<keyword evidence="1" id="KW-0711">Selenium</keyword>
<dbReference type="PANTHER" id="PTHR30401">
    <property type="entry name" value="TRNA 2-SELENOURIDINE SYNTHASE"/>
    <property type="match status" value="1"/>
</dbReference>
<dbReference type="InterPro" id="IPR036873">
    <property type="entry name" value="Rhodanese-like_dom_sf"/>
</dbReference>
<dbReference type="NCBIfam" id="NF008752">
    <property type="entry name" value="PRK11784.1-4"/>
    <property type="match status" value="1"/>
</dbReference>
<feature type="domain" description="Rhodanese" evidence="2">
    <location>
        <begin position="12"/>
        <end position="133"/>
    </location>
</feature>
<evidence type="ECO:0000256" key="1">
    <source>
        <dbReference type="ARBA" id="ARBA00023266"/>
    </source>
</evidence>
<dbReference type="SUPFAM" id="SSF52821">
    <property type="entry name" value="Rhodanese/Cell cycle control phosphatase"/>
    <property type="match status" value="1"/>
</dbReference>
<dbReference type="Gene3D" id="3.40.250.10">
    <property type="entry name" value="Rhodanese-like domain"/>
    <property type="match status" value="1"/>
</dbReference>
<dbReference type="InterPro" id="IPR027417">
    <property type="entry name" value="P-loop_NTPase"/>
</dbReference>
<name>D7CM84_SYNLT</name>
<proteinExistence type="predicted"/>
<evidence type="ECO:0000313" key="4">
    <source>
        <dbReference type="Proteomes" id="UP000000378"/>
    </source>
</evidence>
<keyword evidence="4" id="KW-1185">Reference proteome</keyword>
<dbReference type="Pfam" id="PF00581">
    <property type="entry name" value="Rhodanese"/>
    <property type="match status" value="1"/>
</dbReference>
<dbReference type="NCBIfam" id="TIGR03167">
    <property type="entry name" value="tRNA_sel_U_synt"/>
    <property type="match status" value="1"/>
</dbReference>
<gene>
    <name evidence="3" type="ordered locus">Slip_1040</name>
</gene>